<keyword evidence="1" id="KW-0472">Membrane</keyword>
<evidence type="ECO:0000313" key="3">
    <source>
        <dbReference type="Proteomes" id="UP000216035"/>
    </source>
</evidence>
<keyword evidence="3" id="KW-1185">Reference proteome</keyword>
<name>A0A255ZPB4_9FLAO</name>
<feature type="transmembrane region" description="Helical" evidence="1">
    <location>
        <begin position="12"/>
        <end position="31"/>
    </location>
</feature>
<evidence type="ECO:0000313" key="2">
    <source>
        <dbReference type="EMBL" id="OYQ43328.1"/>
    </source>
</evidence>
<comment type="caution">
    <text evidence="2">The sequence shown here is derived from an EMBL/GenBank/DDBJ whole genome shotgun (WGS) entry which is preliminary data.</text>
</comment>
<dbReference type="Pfam" id="PF10825">
    <property type="entry name" value="DUF2752"/>
    <property type="match status" value="1"/>
</dbReference>
<feature type="transmembrane region" description="Helical" evidence="1">
    <location>
        <begin position="119"/>
        <end position="137"/>
    </location>
</feature>
<protein>
    <recommendedName>
        <fullName evidence="4">DUF2752 domain-containing protein</fullName>
    </recommendedName>
</protein>
<keyword evidence="1" id="KW-0812">Transmembrane</keyword>
<accession>A0A255ZPB4</accession>
<dbReference type="RefSeq" id="WP_094486743.1">
    <property type="nucleotide sequence ID" value="NZ_NOXX01000206.1"/>
</dbReference>
<dbReference type="OrthoDB" id="9815897at2"/>
<organism evidence="2 3">
    <name type="scientific">Flavobacterium aurantiibacter</name>
    <dbReference type="NCBI Taxonomy" id="2023067"/>
    <lineage>
        <taxon>Bacteria</taxon>
        <taxon>Pseudomonadati</taxon>
        <taxon>Bacteroidota</taxon>
        <taxon>Flavobacteriia</taxon>
        <taxon>Flavobacteriales</taxon>
        <taxon>Flavobacteriaceae</taxon>
        <taxon>Flavobacterium</taxon>
    </lineage>
</organism>
<reference evidence="2 3" key="1">
    <citation type="submission" date="2017-07" db="EMBL/GenBank/DDBJ databases">
        <title>Flavobacterium cyanobacteriorum sp. nov., isolated from cyanobacterial aggregates in a eutrophic lake.</title>
        <authorList>
            <person name="Cai H."/>
        </authorList>
    </citation>
    <scope>NUCLEOTIDE SEQUENCE [LARGE SCALE GENOMIC DNA]</scope>
    <source>
        <strain evidence="2 3">TH167</strain>
    </source>
</reference>
<gene>
    <name evidence="2" type="ORF">CHX27_10540</name>
</gene>
<evidence type="ECO:0008006" key="4">
    <source>
        <dbReference type="Google" id="ProtNLM"/>
    </source>
</evidence>
<keyword evidence="1" id="KW-1133">Transmembrane helix</keyword>
<dbReference type="Proteomes" id="UP000216035">
    <property type="component" value="Unassembled WGS sequence"/>
</dbReference>
<sequence>MSTSYTTKRNDLFVFTLFSILIIGVPLALMLNSSSSELQSQQSFCPFKMLTGLPCPGCGITKSIVALYEGNWVESINYNLFGVVAFVLSALFLSIRILLKTEQINILYYRFFVNKKLTISLAIGMGVYHSIRLYYFLSSHTFDDVLRESIWR</sequence>
<dbReference type="EMBL" id="NOXX01000206">
    <property type="protein sequence ID" value="OYQ43328.1"/>
    <property type="molecule type" value="Genomic_DNA"/>
</dbReference>
<dbReference type="InterPro" id="IPR021215">
    <property type="entry name" value="DUF2752"/>
</dbReference>
<feature type="transmembrane region" description="Helical" evidence="1">
    <location>
        <begin position="78"/>
        <end position="99"/>
    </location>
</feature>
<evidence type="ECO:0000256" key="1">
    <source>
        <dbReference type="SAM" id="Phobius"/>
    </source>
</evidence>
<proteinExistence type="predicted"/>
<dbReference type="AlphaFoldDB" id="A0A255ZPB4"/>